<dbReference type="GO" id="GO:0031146">
    <property type="term" value="P:SCF-dependent proteasomal ubiquitin-dependent protein catabolic process"/>
    <property type="evidence" value="ECO:0007669"/>
    <property type="project" value="TreeGrafter"/>
</dbReference>
<accession>A0A8J5SZH9</accession>
<dbReference type="Proteomes" id="UP000729402">
    <property type="component" value="Unassembled WGS sequence"/>
</dbReference>
<dbReference type="EMBL" id="JAAALK010000285">
    <property type="protein sequence ID" value="KAG8065184.1"/>
    <property type="molecule type" value="Genomic_DNA"/>
</dbReference>
<dbReference type="Pfam" id="PF12937">
    <property type="entry name" value="F-box-like"/>
    <property type="match status" value="1"/>
</dbReference>
<dbReference type="CDD" id="cd22159">
    <property type="entry name" value="F-box_AtTIR1-like"/>
    <property type="match status" value="1"/>
</dbReference>
<evidence type="ECO:0000313" key="3">
    <source>
        <dbReference type="EMBL" id="KAG8065184.1"/>
    </source>
</evidence>
<dbReference type="SMART" id="SM00367">
    <property type="entry name" value="LRR_CC"/>
    <property type="match status" value="8"/>
</dbReference>
<dbReference type="InterPro" id="IPR006553">
    <property type="entry name" value="Leu-rich_rpt_Cys-con_subtyp"/>
</dbReference>
<dbReference type="GO" id="GO:0019005">
    <property type="term" value="C:SCF ubiquitin ligase complex"/>
    <property type="evidence" value="ECO:0007669"/>
    <property type="project" value="TreeGrafter"/>
</dbReference>
<evidence type="ECO:0000313" key="4">
    <source>
        <dbReference type="Proteomes" id="UP000729402"/>
    </source>
</evidence>
<reference evidence="3" key="1">
    <citation type="journal article" date="2021" name="bioRxiv">
        <title>Whole Genome Assembly and Annotation of Northern Wild Rice, Zizania palustris L., Supports a Whole Genome Duplication in the Zizania Genus.</title>
        <authorList>
            <person name="Haas M."/>
            <person name="Kono T."/>
            <person name="Macchietto M."/>
            <person name="Millas R."/>
            <person name="McGilp L."/>
            <person name="Shao M."/>
            <person name="Duquette J."/>
            <person name="Hirsch C.N."/>
            <person name="Kimball J."/>
        </authorList>
    </citation>
    <scope>NUCLEOTIDE SEQUENCE</scope>
    <source>
        <tissue evidence="3">Fresh leaf tissue</tissue>
    </source>
</reference>
<dbReference type="AlphaFoldDB" id="A0A8J5SZH9"/>
<dbReference type="InterPro" id="IPR001810">
    <property type="entry name" value="F-box_dom"/>
</dbReference>
<dbReference type="PANTHER" id="PTHR13318:SF202">
    <property type="entry name" value="OS04G0505700 PROTEIN"/>
    <property type="match status" value="1"/>
</dbReference>
<dbReference type="OrthoDB" id="423607at2759"/>
<feature type="compositionally biased region" description="Low complexity" evidence="1">
    <location>
        <begin position="36"/>
        <end position="46"/>
    </location>
</feature>
<reference evidence="3" key="2">
    <citation type="submission" date="2021-02" db="EMBL/GenBank/DDBJ databases">
        <authorList>
            <person name="Kimball J.A."/>
            <person name="Haas M.W."/>
            <person name="Macchietto M."/>
            <person name="Kono T."/>
            <person name="Duquette J."/>
            <person name="Shao M."/>
        </authorList>
    </citation>
    <scope>NUCLEOTIDE SEQUENCE</scope>
    <source>
        <tissue evidence="3">Fresh leaf tissue</tissue>
    </source>
</reference>
<keyword evidence="4" id="KW-1185">Reference proteome</keyword>
<proteinExistence type="predicted"/>
<dbReference type="PANTHER" id="PTHR13318">
    <property type="entry name" value="PARTNER OF PAIRED, ISOFORM B-RELATED"/>
    <property type="match status" value="1"/>
</dbReference>
<evidence type="ECO:0000259" key="2">
    <source>
        <dbReference type="Pfam" id="PF12937"/>
    </source>
</evidence>
<comment type="caution">
    <text evidence="3">The sequence shown here is derived from an EMBL/GenBank/DDBJ whole genome shotgun (WGS) entry which is preliminary data.</text>
</comment>
<gene>
    <name evidence="3" type="ORF">GUJ93_ZPchr0004g38274</name>
</gene>
<feature type="region of interest" description="Disordered" evidence="1">
    <location>
        <begin position="1"/>
        <end position="67"/>
    </location>
</feature>
<dbReference type="FunFam" id="3.80.10.10:FF:000449">
    <property type="entry name" value="F-box protein SKIP2"/>
    <property type="match status" value="1"/>
</dbReference>
<name>A0A8J5SZH9_ZIZPA</name>
<organism evidence="3 4">
    <name type="scientific">Zizania palustris</name>
    <name type="common">Northern wild rice</name>
    <dbReference type="NCBI Taxonomy" id="103762"/>
    <lineage>
        <taxon>Eukaryota</taxon>
        <taxon>Viridiplantae</taxon>
        <taxon>Streptophyta</taxon>
        <taxon>Embryophyta</taxon>
        <taxon>Tracheophyta</taxon>
        <taxon>Spermatophyta</taxon>
        <taxon>Magnoliopsida</taxon>
        <taxon>Liliopsida</taxon>
        <taxon>Poales</taxon>
        <taxon>Poaceae</taxon>
        <taxon>BOP clade</taxon>
        <taxon>Oryzoideae</taxon>
        <taxon>Oryzeae</taxon>
        <taxon>Zizaniinae</taxon>
        <taxon>Zizania</taxon>
    </lineage>
</organism>
<protein>
    <recommendedName>
        <fullName evidence="2">F-box domain-containing protein</fullName>
    </recommendedName>
</protein>
<sequence length="551" mass="58253">MGQSPSSPLLAKSSSSSASPPRRRSLSSSFPMAPPRTTRTTVQVAGTGAGGGGATAFTAPPPERDLTQDLPDEILTLVFASLSPAERNACSLTCARWKEVDAATRHRLSLDARAALGHAAPTIFARFTAVTKLALRCARCSGTDSLSDNGAAQVAAALPSQRLARLKLRGLRQLSDDGLASLARATPAIRKLSVSSCSFGPKAFVAVLRSCPLLEDLSVKRLRGLPDTAGAATTITEEILFPPASLLRSVCLKDLYSALCFVPLVASSPNLRSLKILRCSGAWDLPLEVIVARAHGLVELHLEKLQVGDRGLAAVSACANLEVLFLVKTPECTDAGIIGVADKCHKLRKLHIDGWRTNRIGDHGLMAVAKGCPDLQELVLIGVNPTVQSLRMLGEHCRSLERLALCGCETVGDAEIICLAERCVALKKLCIKGCPVSDLGMGALNGGCPSLVKVKLKRCRGVSYECVEHLKVVRGDSFSISLDVVLEHEAGSASENAGQETGGHVQITELTDQMAAMDLPTNTAGAQPSANSRMRSVMSALRRRFGNLPPL</sequence>
<feature type="compositionally biased region" description="Low complexity" evidence="1">
    <location>
        <begin position="1"/>
        <end position="20"/>
    </location>
</feature>
<evidence type="ECO:0000256" key="1">
    <source>
        <dbReference type="SAM" id="MobiDB-lite"/>
    </source>
</evidence>
<feature type="domain" description="F-box" evidence="2">
    <location>
        <begin position="68"/>
        <end position="100"/>
    </location>
</feature>